<comment type="function">
    <text evidence="9">Reversibly transfers an adenylyl group from ATP to 4'-phosphopantetheine, yielding dephospho-CoA (dPCoA) and pyrophosphate.</text>
</comment>
<name>A0A0G4K8J1_9SPIR</name>
<dbReference type="NCBIfam" id="TIGR01510">
    <property type="entry name" value="coaD_prev_kdtB"/>
    <property type="match status" value="1"/>
</dbReference>
<dbReference type="InterPro" id="IPR001980">
    <property type="entry name" value="PPAT"/>
</dbReference>
<dbReference type="UniPathway" id="UPA00241">
    <property type="reaction ID" value="UER00355"/>
</dbReference>
<evidence type="ECO:0000256" key="6">
    <source>
        <dbReference type="ARBA" id="ARBA00022842"/>
    </source>
</evidence>
<keyword evidence="4 9" id="KW-0547">Nucleotide-binding</keyword>
<dbReference type="PANTHER" id="PTHR21342">
    <property type="entry name" value="PHOSPHOPANTETHEINE ADENYLYLTRANSFERASE"/>
    <property type="match status" value="1"/>
</dbReference>
<proteinExistence type="inferred from homology"/>
<keyword evidence="2 9" id="KW-0808">Transferase</keyword>
<protein>
    <recommendedName>
        <fullName evidence="9">Phosphopantetheine adenylyltransferase</fullName>
        <ecNumber evidence="9">2.7.7.3</ecNumber>
    </recommendedName>
    <alternativeName>
        <fullName evidence="9">Dephospho-CoA pyrophosphorylase</fullName>
    </alternativeName>
    <alternativeName>
        <fullName evidence="9">Pantetheine-phosphate adenylyltransferase</fullName>
        <shortName evidence="9">PPAT</shortName>
    </alternativeName>
</protein>
<dbReference type="EMBL" id="CVLB01000001">
    <property type="protein sequence ID" value="CRF34216.1"/>
    <property type="molecule type" value="Genomic_DNA"/>
</dbReference>
<evidence type="ECO:0000256" key="4">
    <source>
        <dbReference type="ARBA" id="ARBA00022741"/>
    </source>
</evidence>
<evidence type="ECO:0000256" key="2">
    <source>
        <dbReference type="ARBA" id="ARBA00022679"/>
    </source>
</evidence>
<comment type="subunit">
    <text evidence="9">Homohexamer.</text>
</comment>
<keyword evidence="3 9" id="KW-0548">Nucleotidyltransferase</keyword>
<keyword evidence="12" id="KW-1185">Reference proteome</keyword>
<dbReference type="GO" id="GO:0004595">
    <property type="term" value="F:pantetheine-phosphate adenylyltransferase activity"/>
    <property type="evidence" value="ECO:0007669"/>
    <property type="project" value="UniProtKB-UniRule"/>
</dbReference>
<dbReference type="SUPFAM" id="SSF52374">
    <property type="entry name" value="Nucleotidylyl transferase"/>
    <property type="match status" value="1"/>
</dbReference>
<feature type="binding site" evidence="9">
    <location>
        <position position="19"/>
    </location>
    <ligand>
        <name>ATP</name>
        <dbReference type="ChEBI" id="CHEBI:30616"/>
    </ligand>
</feature>
<comment type="subcellular location">
    <subcellularLocation>
        <location evidence="9">Cytoplasm</location>
    </subcellularLocation>
</comment>
<dbReference type="InterPro" id="IPR004821">
    <property type="entry name" value="Cyt_trans-like"/>
</dbReference>
<evidence type="ECO:0000259" key="10">
    <source>
        <dbReference type="Pfam" id="PF01467"/>
    </source>
</evidence>
<feature type="binding site" evidence="9">
    <location>
        <begin position="125"/>
        <end position="131"/>
    </location>
    <ligand>
        <name>ATP</name>
        <dbReference type="ChEBI" id="CHEBI:30616"/>
    </ligand>
</feature>
<feature type="site" description="Transition state stabilizer" evidence="9">
    <location>
        <position position="19"/>
    </location>
</feature>
<sequence>MKNGKVIFPGTFDPFTLGHLDVLYRLADIFNKVYISVAVNLDKSPTFSIEERKNMIKKVIGDNDTIEIVSISGLVTEYMKQNDIKVLARGIRDSEDLYYELRMSRMNKLLYPEMDTIFLHTSEHYAYVSSSLIKEILKFNGPIDGLVPEIIVEDIKSKFIKK</sequence>
<evidence type="ECO:0000256" key="8">
    <source>
        <dbReference type="ARBA" id="ARBA00029346"/>
    </source>
</evidence>
<feature type="binding site" evidence="9">
    <location>
        <position position="75"/>
    </location>
    <ligand>
        <name>substrate</name>
    </ligand>
</feature>
<evidence type="ECO:0000256" key="9">
    <source>
        <dbReference type="HAMAP-Rule" id="MF_00151"/>
    </source>
</evidence>
<feature type="domain" description="Cytidyltransferase-like" evidence="10">
    <location>
        <begin position="7"/>
        <end position="135"/>
    </location>
</feature>
<organism evidence="11 12">
    <name type="scientific">Brachyspira suanatina</name>
    <dbReference type="NCBI Taxonomy" id="381802"/>
    <lineage>
        <taxon>Bacteria</taxon>
        <taxon>Pseudomonadati</taxon>
        <taxon>Spirochaetota</taxon>
        <taxon>Spirochaetia</taxon>
        <taxon>Brachyspirales</taxon>
        <taxon>Brachyspiraceae</taxon>
        <taxon>Brachyspira</taxon>
    </lineage>
</organism>
<feature type="binding site" evidence="9">
    <location>
        <begin position="11"/>
        <end position="12"/>
    </location>
    <ligand>
        <name>ATP</name>
        <dbReference type="ChEBI" id="CHEBI:30616"/>
    </ligand>
</feature>
<comment type="similarity">
    <text evidence="9">Belongs to the bacterial CoaD family.</text>
</comment>
<keyword evidence="1 9" id="KW-0963">Cytoplasm</keyword>
<dbReference type="PANTHER" id="PTHR21342:SF1">
    <property type="entry name" value="PHOSPHOPANTETHEINE ADENYLYLTRANSFERASE"/>
    <property type="match status" value="1"/>
</dbReference>
<dbReference type="EC" id="2.7.7.3" evidence="9"/>
<evidence type="ECO:0000256" key="3">
    <source>
        <dbReference type="ARBA" id="ARBA00022695"/>
    </source>
</evidence>
<dbReference type="OrthoDB" id="9806661at2"/>
<accession>A0A0G4K8J1</accession>
<dbReference type="GO" id="GO:0005524">
    <property type="term" value="F:ATP binding"/>
    <property type="evidence" value="ECO:0007669"/>
    <property type="project" value="UniProtKB-KW"/>
</dbReference>
<evidence type="ECO:0000313" key="11">
    <source>
        <dbReference type="EMBL" id="CRF34216.1"/>
    </source>
</evidence>
<feature type="binding site" evidence="9">
    <location>
        <position position="11"/>
    </location>
    <ligand>
        <name>substrate</name>
    </ligand>
</feature>
<dbReference type="Proteomes" id="UP000043763">
    <property type="component" value="Unassembled WGS sequence"/>
</dbReference>
<dbReference type="HAMAP" id="MF_00151">
    <property type="entry name" value="PPAT_bact"/>
    <property type="match status" value="1"/>
</dbReference>
<gene>
    <name evidence="9 11" type="primary">coaD</name>
    <name evidence="11" type="ORF">BRSU_1951</name>
</gene>
<dbReference type="InterPro" id="IPR014729">
    <property type="entry name" value="Rossmann-like_a/b/a_fold"/>
</dbReference>
<dbReference type="AlphaFoldDB" id="A0A0G4K8J1"/>
<feature type="binding site" evidence="9">
    <location>
        <begin position="90"/>
        <end position="92"/>
    </location>
    <ligand>
        <name>ATP</name>
        <dbReference type="ChEBI" id="CHEBI:30616"/>
    </ligand>
</feature>
<dbReference type="GO" id="GO:0005737">
    <property type="term" value="C:cytoplasm"/>
    <property type="evidence" value="ECO:0007669"/>
    <property type="project" value="UniProtKB-SubCell"/>
</dbReference>
<comment type="cofactor">
    <cofactor evidence="9">
        <name>Mg(2+)</name>
        <dbReference type="ChEBI" id="CHEBI:18420"/>
    </cofactor>
</comment>
<dbReference type="NCBIfam" id="TIGR00125">
    <property type="entry name" value="cyt_tran_rel"/>
    <property type="match status" value="1"/>
</dbReference>
<comment type="catalytic activity">
    <reaction evidence="8 9">
        <text>(R)-4'-phosphopantetheine + ATP + H(+) = 3'-dephospho-CoA + diphosphate</text>
        <dbReference type="Rhea" id="RHEA:19801"/>
        <dbReference type="ChEBI" id="CHEBI:15378"/>
        <dbReference type="ChEBI" id="CHEBI:30616"/>
        <dbReference type="ChEBI" id="CHEBI:33019"/>
        <dbReference type="ChEBI" id="CHEBI:57328"/>
        <dbReference type="ChEBI" id="CHEBI:61723"/>
        <dbReference type="EC" id="2.7.7.3"/>
    </reaction>
</comment>
<keyword evidence="6 9" id="KW-0460">Magnesium</keyword>
<feature type="binding site" evidence="9">
    <location>
        <position position="100"/>
    </location>
    <ligand>
        <name>ATP</name>
        <dbReference type="ChEBI" id="CHEBI:30616"/>
    </ligand>
</feature>
<feature type="binding site" evidence="9">
    <location>
        <position position="89"/>
    </location>
    <ligand>
        <name>substrate</name>
    </ligand>
</feature>
<evidence type="ECO:0000313" key="12">
    <source>
        <dbReference type="Proteomes" id="UP000043763"/>
    </source>
</evidence>
<reference evidence="12" key="1">
    <citation type="submission" date="2015-04" db="EMBL/GenBank/DDBJ databases">
        <authorList>
            <person name="Mushtaq Mamoona"/>
        </authorList>
    </citation>
    <scope>NUCLEOTIDE SEQUENCE [LARGE SCALE GENOMIC DNA]</scope>
    <source>
        <strain evidence="12">AN4859/03</strain>
    </source>
</reference>
<dbReference type="RefSeq" id="WP_048595100.1">
    <property type="nucleotide sequence ID" value="NZ_CVLB01000001.1"/>
</dbReference>
<dbReference type="PRINTS" id="PR01020">
    <property type="entry name" value="LPSBIOSNTHSS"/>
</dbReference>
<evidence type="ECO:0000256" key="5">
    <source>
        <dbReference type="ARBA" id="ARBA00022840"/>
    </source>
</evidence>
<keyword evidence="5 9" id="KW-0067">ATP-binding</keyword>
<keyword evidence="7 9" id="KW-0173">Coenzyme A biosynthesis</keyword>
<dbReference type="GO" id="GO:0015937">
    <property type="term" value="P:coenzyme A biosynthetic process"/>
    <property type="evidence" value="ECO:0007669"/>
    <property type="project" value="UniProtKB-UniRule"/>
</dbReference>
<comment type="pathway">
    <text evidence="9">Cofactor biosynthesis; coenzyme A biosynthesis; CoA from (R)-pantothenate: step 4/5.</text>
</comment>
<dbReference type="Gene3D" id="3.40.50.620">
    <property type="entry name" value="HUPs"/>
    <property type="match status" value="1"/>
</dbReference>
<evidence type="ECO:0000256" key="1">
    <source>
        <dbReference type="ARBA" id="ARBA00022490"/>
    </source>
</evidence>
<feature type="binding site" evidence="9">
    <location>
        <position position="43"/>
    </location>
    <ligand>
        <name>substrate</name>
    </ligand>
</feature>
<dbReference type="Pfam" id="PF01467">
    <property type="entry name" value="CTP_transf_like"/>
    <property type="match status" value="1"/>
</dbReference>
<evidence type="ECO:0000256" key="7">
    <source>
        <dbReference type="ARBA" id="ARBA00022993"/>
    </source>
</evidence>